<dbReference type="Gene3D" id="3.30.300.180">
    <property type="match status" value="1"/>
</dbReference>
<keyword evidence="5" id="KW-0067">ATP-binding</keyword>
<proteinExistence type="inferred from homology"/>
<dbReference type="Gene3D" id="1.10.8.60">
    <property type="match status" value="1"/>
</dbReference>
<evidence type="ECO:0000256" key="7">
    <source>
        <dbReference type="ARBA" id="ARBA00023125"/>
    </source>
</evidence>
<dbReference type="GO" id="GO:0005524">
    <property type="term" value="F:ATP binding"/>
    <property type="evidence" value="ECO:0007669"/>
    <property type="project" value="UniProtKB-KW"/>
</dbReference>
<keyword evidence="7" id="KW-0238">DNA-binding</keyword>
<dbReference type="FunFam" id="3.40.50.300:FF:000668">
    <property type="entry name" value="Chromosomal replication initiator protein DnaA"/>
    <property type="match status" value="1"/>
</dbReference>
<dbReference type="NCBIfam" id="TIGR00362">
    <property type="entry name" value="DnaA"/>
    <property type="match status" value="1"/>
</dbReference>
<name>A0A381NJY0_9ZZZZ</name>
<dbReference type="GO" id="GO:0006270">
    <property type="term" value="P:DNA replication initiation"/>
    <property type="evidence" value="ECO:0007669"/>
    <property type="project" value="InterPro"/>
</dbReference>
<dbReference type="InterPro" id="IPR010921">
    <property type="entry name" value="Trp_repressor/repl_initiator"/>
</dbReference>
<comment type="similarity">
    <text evidence="1">Belongs to the DnaA family.</text>
</comment>
<evidence type="ECO:0000313" key="10">
    <source>
        <dbReference type="EMBL" id="SUZ54850.1"/>
    </source>
</evidence>
<dbReference type="HAMAP" id="MF_00377">
    <property type="entry name" value="DnaA_bact"/>
    <property type="match status" value="1"/>
</dbReference>
<dbReference type="InterPro" id="IPR027417">
    <property type="entry name" value="P-loop_NTPase"/>
</dbReference>
<dbReference type="PANTHER" id="PTHR30050:SF2">
    <property type="entry name" value="CHROMOSOMAL REPLICATION INITIATOR PROTEIN DNAA"/>
    <property type="match status" value="1"/>
</dbReference>
<dbReference type="SMART" id="SM00382">
    <property type="entry name" value="AAA"/>
    <property type="match status" value="1"/>
</dbReference>
<accession>A0A381NJY0</accession>
<dbReference type="InterPro" id="IPR013159">
    <property type="entry name" value="DnaA_C"/>
</dbReference>
<dbReference type="PRINTS" id="PR00051">
    <property type="entry name" value="DNAA"/>
</dbReference>
<dbReference type="GO" id="GO:0003688">
    <property type="term" value="F:DNA replication origin binding"/>
    <property type="evidence" value="ECO:0007669"/>
    <property type="project" value="InterPro"/>
</dbReference>
<feature type="domain" description="Chromosomal replication initiator DnaA C-terminal" evidence="9">
    <location>
        <begin position="353"/>
        <end position="422"/>
    </location>
</feature>
<dbReference type="CDD" id="cd06571">
    <property type="entry name" value="Bac_DnaA_C"/>
    <property type="match status" value="1"/>
</dbReference>
<keyword evidence="4" id="KW-0547">Nucleotide-binding</keyword>
<organism evidence="10">
    <name type="scientific">marine metagenome</name>
    <dbReference type="NCBI Taxonomy" id="408172"/>
    <lineage>
        <taxon>unclassified sequences</taxon>
        <taxon>metagenomes</taxon>
        <taxon>ecological metagenomes</taxon>
    </lineage>
</organism>
<gene>
    <name evidence="10" type="ORF">METZ01_LOCUS7704</name>
</gene>
<dbReference type="Pfam" id="PF11638">
    <property type="entry name" value="DnaA_N"/>
    <property type="match status" value="1"/>
</dbReference>
<dbReference type="SUPFAM" id="SSF48295">
    <property type="entry name" value="TrpR-like"/>
    <property type="match status" value="1"/>
</dbReference>
<evidence type="ECO:0000256" key="5">
    <source>
        <dbReference type="ARBA" id="ARBA00022840"/>
    </source>
</evidence>
<evidence type="ECO:0000256" key="3">
    <source>
        <dbReference type="ARBA" id="ARBA00022705"/>
    </source>
</evidence>
<dbReference type="InterPro" id="IPR001957">
    <property type="entry name" value="Chromosome_initiator_DnaA"/>
</dbReference>
<feature type="domain" description="AAA+ ATPase" evidence="8">
    <location>
        <begin position="141"/>
        <end position="276"/>
    </location>
</feature>
<dbReference type="InterPro" id="IPR024633">
    <property type="entry name" value="DnaA_N_dom"/>
</dbReference>
<reference evidence="10" key="1">
    <citation type="submission" date="2018-05" db="EMBL/GenBank/DDBJ databases">
        <authorList>
            <person name="Lanie J.A."/>
            <person name="Ng W.-L."/>
            <person name="Kazmierczak K.M."/>
            <person name="Andrzejewski T.M."/>
            <person name="Davidsen T.M."/>
            <person name="Wayne K.J."/>
            <person name="Tettelin H."/>
            <person name="Glass J.I."/>
            <person name="Rusch D."/>
            <person name="Podicherti R."/>
            <person name="Tsui H.-C.T."/>
            <person name="Winkler M.E."/>
        </authorList>
    </citation>
    <scope>NUCLEOTIDE SEQUENCE</scope>
</reference>
<dbReference type="Pfam" id="PF08299">
    <property type="entry name" value="Bac_DnaA_C"/>
    <property type="match status" value="1"/>
</dbReference>
<evidence type="ECO:0000256" key="4">
    <source>
        <dbReference type="ARBA" id="ARBA00022741"/>
    </source>
</evidence>
<keyword evidence="2" id="KW-0963">Cytoplasm</keyword>
<dbReference type="CDD" id="cd00009">
    <property type="entry name" value="AAA"/>
    <property type="match status" value="1"/>
</dbReference>
<dbReference type="InterPro" id="IPR038454">
    <property type="entry name" value="DnaA_N_sf"/>
</dbReference>
<evidence type="ECO:0000256" key="6">
    <source>
        <dbReference type="ARBA" id="ARBA00023121"/>
    </source>
</evidence>
<dbReference type="InterPro" id="IPR003593">
    <property type="entry name" value="AAA+_ATPase"/>
</dbReference>
<keyword evidence="3" id="KW-0235">DNA replication</keyword>
<protein>
    <recommendedName>
        <fullName evidence="11">Chromosomal replication initiator protein DnaA</fullName>
    </recommendedName>
</protein>
<evidence type="ECO:0000259" key="8">
    <source>
        <dbReference type="SMART" id="SM00382"/>
    </source>
</evidence>
<evidence type="ECO:0000256" key="1">
    <source>
        <dbReference type="ARBA" id="ARBA00006583"/>
    </source>
</evidence>
<evidence type="ECO:0000256" key="2">
    <source>
        <dbReference type="ARBA" id="ARBA00022490"/>
    </source>
</evidence>
<dbReference type="SMART" id="SM00760">
    <property type="entry name" value="Bac_DnaA_C"/>
    <property type="match status" value="1"/>
</dbReference>
<dbReference type="InterPro" id="IPR020591">
    <property type="entry name" value="Chromosome_initiator_DnaA-like"/>
</dbReference>
<dbReference type="AlphaFoldDB" id="A0A381NJY0"/>
<dbReference type="InterPro" id="IPR018312">
    <property type="entry name" value="Chromosome_initiator_DnaA_CS"/>
</dbReference>
<evidence type="ECO:0008006" key="11">
    <source>
        <dbReference type="Google" id="ProtNLM"/>
    </source>
</evidence>
<dbReference type="GO" id="GO:0005886">
    <property type="term" value="C:plasma membrane"/>
    <property type="evidence" value="ECO:0007669"/>
    <property type="project" value="TreeGrafter"/>
</dbReference>
<dbReference type="Gene3D" id="3.40.50.300">
    <property type="entry name" value="P-loop containing nucleotide triphosphate hydrolases"/>
    <property type="match status" value="1"/>
</dbReference>
<dbReference type="PROSITE" id="PS01008">
    <property type="entry name" value="DNAA"/>
    <property type="match status" value="1"/>
</dbReference>
<keyword evidence="6" id="KW-0446">Lipid-binding</keyword>
<dbReference type="GO" id="GO:0006275">
    <property type="term" value="P:regulation of DNA replication"/>
    <property type="evidence" value="ECO:0007669"/>
    <property type="project" value="InterPro"/>
</dbReference>
<dbReference type="Pfam" id="PF00308">
    <property type="entry name" value="Bac_DnaA"/>
    <property type="match status" value="1"/>
</dbReference>
<sequence>MHLEHWDKCLSLIKTKISIQSFETWFKPIESISYNNKTLTLKVPNKFFYEWLEEHYIKLLNEVISNVLGKNGRIEYKIPDNTLTKNKIKAAKLNYKNTFLESSNLNNLNSNYVFKNFISGKCNSVARIAGKKICNSPGNNPFNPLMVYGRTGLGKTHIIQAIGNKIINNNNNNKSVYYVTSEKFANQFIDSLKENKLKNFNKFYTNIDVLIIDDVQFFSGKTKTQEVFFHIFNQLNLNQKQIVLSADKSPIKLSGLEERLVSRFKSGLTVELEKPDYQTRLNILKFKVKKDNLSISDDVIEYIAREVDSNIREIEGVLISLMAHSTIYKMEIDLNLAKSIINKIVKNTNREIDINYIQEIVSKYFHISIEEMKDKVRKKEIVIARQVAMYFSKDYTNNSLKSIGFHFGGRDHSTVIHAVQSVNDMIDTDIIFKKSINEINKRLSSN</sequence>
<dbReference type="PANTHER" id="PTHR30050">
    <property type="entry name" value="CHROMOSOMAL REPLICATION INITIATOR PROTEIN DNAA"/>
    <property type="match status" value="1"/>
</dbReference>
<evidence type="ECO:0000259" key="9">
    <source>
        <dbReference type="SMART" id="SM00760"/>
    </source>
</evidence>
<dbReference type="SUPFAM" id="SSF52540">
    <property type="entry name" value="P-loop containing nucleoside triphosphate hydrolases"/>
    <property type="match status" value="1"/>
</dbReference>
<dbReference type="InterPro" id="IPR013317">
    <property type="entry name" value="DnaA_dom"/>
</dbReference>
<dbReference type="GO" id="GO:0008289">
    <property type="term" value="F:lipid binding"/>
    <property type="evidence" value="ECO:0007669"/>
    <property type="project" value="UniProtKB-KW"/>
</dbReference>
<dbReference type="Gene3D" id="1.10.1750.10">
    <property type="match status" value="1"/>
</dbReference>
<dbReference type="EMBL" id="UINC01000410">
    <property type="protein sequence ID" value="SUZ54850.1"/>
    <property type="molecule type" value="Genomic_DNA"/>
</dbReference>